<keyword evidence="1" id="KW-0472">Membrane</keyword>
<organism evidence="2 3">
    <name type="scientific">Rhododendron williamsianum</name>
    <dbReference type="NCBI Taxonomy" id="262921"/>
    <lineage>
        <taxon>Eukaryota</taxon>
        <taxon>Viridiplantae</taxon>
        <taxon>Streptophyta</taxon>
        <taxon>Embryophyta</taxon>
        <taxon>Tracheophyta</taxon>
        <taxon>Spermatophyta</taxon>
        <taxon>Magnoliopsida</taxon>
        <taxon>eudicotyledons</taxon>
        <taxon>Gunneridae</taxon>
        <taxon>Pentapetalae</taxon>
        <taxon>asterids</taxon>
        <taxon>Ericales</taxon>
        <taxon>Ericaceae</taxon>
        <taxon>Ericoideae</taxon>
        <taxon>Rhodoreae</taxon>
        <taxon>Rhododendron</taxon>
    </lineage>
</organism>
<dbReference type="Proteomes" id="UP000428333">
    <property type="component" value="Linkage Group LG02"/>
</dbReference>
<accession>A0A6A4M1E2</accession>
<sequence>MREFIEPGYGIKGFLEYSGIFGIAYLTVFIRIYCDIILKNINIPTRKKLKRELFVKVVEVVVTETLEMASETWPLFVKQKSVKTVVGQESEEIFTDVISPSFEGSWTTKRVRARIVIRWLIKRRRRSWPEEIVLLQNNSISGQIPPEIGALPNLQILDLSQSSNRFSGH</sequence>
<dbReference type="InterPro" id="IPR032675">
    <property type="entry name" value="LRR_dom_sf"/>
</dbReference>
<feature type="non-terminal residue" evidence="2">
    <location>
        <position position="1"/>
    </location>
</feature>
<dbReference type="Gene3D" id="3.80.10.10">
    <property type="entry name" value="Ribonuclease Inhibitor"/>
    <property type="match status" value="1"/>
</dbReference>
<feature type="transmembrane region" description="Helical" evidence="1">
    <location>
        <begin position="20"/>
        <end position="38"/>
    </location>
</feature>
<evidence type="ECO:0000313" key="2">
    <source>
        <dbReference type="EMBL" id="KAE9464275.1"/>
    </source>
</evidence>
<keyword evidence="1" id="KW-1133">Transmembrane helix</keyword>
<gene>
    <name evidence="2" type="ORF">C3L33_03804</name>
</gene>
<evidence type="ECO:0000256" key="1">
    <source>
        <dbReference type="SAM" id="Phobius"/>
    </source>
</evidence>
<proteinExistence type="predicted"/>
<dbReference type="AlphaFoldDB" id="A0A6A4M1E2"/>
<dbReference type="EMBL" id="QEFC01000337">
    <property type="protein sequence ID" value="KAE9464275.1"/>
    <property type="molecule type" value="Genomic_DNA"/>
</dbReference>
<dbReference type="SUPFAM" id="SSF52058">
    <property type="entry name" value="L domain-like"/>
    <property type="match status" value="1"/>
</dbReference>
<reference evidence="2 3" key="1">
    <citation type="journal article" date="2019" name="Genome Biol. Evol.">
        <title>The Rhododendron genome and chromosomal organization provide insight into shared whole-genome duplications across the heath family (Ericaceae).</title>
        <authorList>
            <person name="Soza V.L."/>
            <person name="Lindsley D."/>
            <person name="Waalkes A."/>
            <person name="Ramage E."/>
            <person name="Patwardhan R.P."/>
            <person name="Burton J.N."/>
            <person name="Adey A."/>
            <person name="Kumar A."/>
            <person name="Qiu R."/>
            <person name="Shendure J."/>
            <person name="Hall B."/>
        </authorList>
    </citation>
    <scope>NUCLEOTIDE SEQUENCE [LARGE SCALE GENOMIC DNA]</scope>
    <source>
        <strain evidence="2">RSF 1966-606</strain>
    </source>
</reference>
<keyword evidence="3" id="KW-1185">Reference proteome</keyword>
<dbReference type="OrthoDB" id="1672138at2759"/>
<comment type="caution">
    <text evidence="2">The sequence shown here is derived from an EMBL/GenBank/DDBJ whole genome shotgun (WGS) entry which is preliminary data.</text>
</comment>
<name>A0A6A4M1E2_9ERIC</name>
<keyword evidence="1" id="KW-0812">Transmembrane</keyword>
<evidence type="ECO:0000313" key="3">
    <source>
        <dbReference type="Proteomes" id="UP000428333"/>
    </source>
</evidence>
<protein>
    <submittedName>
        <fullName evidence="2">Uncharacterized protein</fullName>
    </submittedName>
</protein>